<organism evidence="2 3">
    <name type="scientific">Streptomyces thioluteus</name>
    <dbReference type="NCBI Taxonomy" id="66431"/>
    <lineage>
        <taxon>Bacteria</taxon>
        <taxon>Bacillati</taxon>
        <taxon>Actinomycetota</taxon>
        <taxon>Actinomycetes</taxon>
        <taxon>Kitasatosporales</taxon>
        <taxon>Streptomycetaceae</taxon>
        <taxon>Streptomyces</taxon>
    </lineage>
</organism>
<feature type="compositionally biased region" description="Polar residues" evidence="1">
    <location>
        <begin position="50"/>
        <end position="61"/>
    </location>
</feature>
<evidence type="ECO:0000313" key="3">
    <source>
        <dbReference type="Proteomes" id="UP001501102"/>
    </source>
</evidence>
<accession>A0ABN3WAJ1</accession>
<evidence type="ECO:0000256" key="1">
    <source>
        <dbReference type="SAM" id="MobiDB-lite"/>
    </source>
</evidence>
<evidence type="ECO:0000313" key="2">
    <source>
        <dbReference type="EMBL" id="GAA2907919.1"/>
    </source>
</evidence>
<sequence>MAAVAEPVLAALLLGKAAHADERGVELLLTADTHLDDGLLPRPCPPATWSPCSATSSTTPWTRRARGRTTTVPPGRPGSP</sequence>
<dbReference type="EMBL" id="BAAAXZ010000001">
    <property type="protein sequence ID" value="GAA2907919.1"/>
    <property type="molecule type" value="Genomic_DNA"/>
</dbReference>
<protein>
    <submittedName>
        <fullName evidence="2">Uncharacterized protein</fullName>
    </submittedName>
</protein>
<keyword evidence="3" id="KW-1185">Reference proteome</keyword>
<proteinExistence type="predicted"/>
<dbReference type="Proteomes" id="UP001501102">
    <property type="component" value="Unassembled WGS sequence"/>
</dbReference>
<reference evidence="2 3" key="1">
    <citation type="journal article" date="2019" name="Int. J. Syst. Evol. Microbiol.">
        <title>The Global Catalogue of Microorganisms (GCM) 10K type strain sequencing project: providing services to taxonomists for standard genome sequencing and annotation.</title>
        <authorList>
            <consortium name="The Broad Institute Genomics Platform"/>
            <consortium name="The Broad Institute Genome Sequencing Center for Infectious Disease"/>
            <person name="Wu L."/>
            <person name="Ma J."/>
        </authorList>
    </citation>
    <scope>NUCLEOTIDE SEQUENCE [LARGE SCALE GENOMIC DNA]</scope>
    <source>
        <strain evidence="2 3">JCM 4087</strain>
    </source>
</reference>
<name>A0ABN3WAJ1_STRTU</name>
<gene>
    <name evidence="2" type="ORF">GCM10020221_00030</name>
</gene>
<feature type="region of interest" description="Disordered" evidence="1">
    <location>
        <begin position="48"/>
        <end position="80"/>
    </location>
</feature>
<comment type="caution">
    <text evidence="2">The sequence shown here is derived from an EMBL/GenBank/DDBJ whole genome shotgun (WGS) entry which is preliminary data.</text>
</comment>